<comment type="similarity">
    <text evidence="1">Belongs to the LysR transcriptional regulatory family.</text>
</comment>
<dbReference type="OrthoDB" id="9812435at2"/>
<evidence type="ECO:0000256" key="3">
    <source>
        <dbReference type="ARBA" id="ARBA00023125"/>
    </source>
</evidence>
<keyword evidence="2" id="KW-0805">Transcription regulation</keyword>
<dbReference type="GO" id="GO:0006351">
    <property type="term" value="P:DNA-templated transcription"/>
    <property type="evidence" value="ECO:0007669"/>
    <property type="project" value="TreeGrafter"/>
</dbReference>
<evidence type="ECO:0000313" key="8">
    <source>
        <dbReference type="Proteomes" id="UP000325255"/>
    </source>
</evidence>
<dbReference type="InterPro" id="IPR036388">
    <property type="entry name" value="WH-like_DNA-bd_sf"/>
</dbReference>
<dbReference type="GO" id="GO:0043565">
    <property type="term" value="F:sequence-specific DNA binding"/>
    <property type="evidence" value="ECO:0007669"/>
    <property type="project" value="TreeGrafter"/>
</dbReference>
<dbReference type="RefSeq" id="WP_150042292.1">
    <property type="nucleotide sequence ID" value="NZ_OW485601.1"/>
</dbReference>
<dbReference type="InterPro" id="IPR005119">
    <property type="entry name" value="LysR_subst-bd"/>
</dbReference>
<comment type="caution">
    <text evidence="7">The sequence shown here is derived from an EMBL/GenBank/DDBJ whole genome shotgun (WGS) entry which is preliminary data.</text>
</comment>
<dbReference type="Gene3D" id="1.10.10.10">
    <property type="entry name" value="Winged helix-like DNA-binding domain superfamily/Winged helix DNA-binding domain"/>
    <property type="match status" value="1"/>
</dbReference>
<evidence type="ECO:0000256" key="5">
    <source>
        <dbReference type="SAM" id="SignalP"/>
    </source>
</evidence>
<dbReference type="InterPro" id="IPR058163">
    <property type="entry name" value="LysR-type_TF_proteobact-type"/>
</dbReference>
<evidence type="ECO:0000256" key="4">
    <source>
        <dbReference type="ARBA" id="ARBA00023163"/>
    </source>
</evidence>
<dbReference type="Pfam" id="PF03466">
    <property type="entry name" value="LysR_substrate"/>
    <property type="match status" value="1"/>
</dbReference>
<dbReference type="InterPro" id="IPR036390">
    <property type="entry name" value="WH_DNA-bd_sf"/>
</dbReference>
<gene>
    <name evidence="7" type="ORF">F1189_18210</name>
</gene>
<accession>A0A5M6IQZ2</accession>
<sequence length="303" mass="33248">MPDRLTSMAVFVRAADLGSFAAAAAALGMSAQMVAKHVQFLEDRLGTRLLNRTTRRQSLTEFGRAYYQRCRLILAEIEAAEALAQQARAAPRGRLRVNAPVTFGSHSLVPLITRYLRDHPQVQVDLTLSDRLVDPVEEGFEAVLRLGPIGDSSLVARPLAPYRLIACAAPAYLAEHGVPQTPADLARHECLGFAYWTGALRCQWRFSRDGHSHDVGVSGRLQVNDWKGLLRAALEGFGITLGPEAVLTEELATGRLLRVLPDYTGPSRPMHILYAADRRMTPKLRSFIERVVAEFGDPASGVA</sequence>
<feature type="signal peptide" evidence="5">
    <location>
        <begin position="1"/>
        <end position="24"/>
    </location>
</feature>
<dbReference type="Pfam" id="PF00126">
    <property type="entry name" value="HTH_1"/>
    <property type="match status" value="1"/>
</dbReference>
<evidence type="ECO:0000313" key="7">
    <source>
        <dbReference type="EMBL" id="KAA5610706.1"/>
    </source>
</evidence>
<reference evidence="7 8" key="1">
    <citation type="submission" date="2019-09" db="EMBL/GenBank/DDBJ databases">
        <title>Genome sequence of Rhodovastum atsumiense, a diverse member of the Acetobacteraceae family of non-sulfur purple photosynthetic bacteria.</title>
        <authorList>
            <person name="Meyer T."/>
            <person name="Kyndt J."/>
        </authorList>
    </citation>
    <scope>NUCLEOTIDE SEQUENCE [LARGE SCALE GENOMIC DNA]</scope>
    <source>
        <strain evidence="7 8">DSM 21279</strain>
    </source>
</reference>
<keyword evidence="8" id="KW-1185">Reference proteome</keyword>
<keyword evidence="5" id="KW-0732">Signal</keyword>
<proteinExistence type="inferred from homology"/>
<dbReference type="PROSITE" id="PS50931">
    <property type="entry name" value="HTH_LYSR"/>
    <property type="match status" value="1"/>
</dbReference>
<dbReference type="EMBL" id="VWPK01000029">
    <property type="protein sequence ID" value="KAA5610706.1"/>
    <property type="molecule type" value="Genomic_DNA"/>
</dbReference>
<dbReference type="Proteomes" id="UP000325255">
    <property type="component" value="Unassembled WGS sequence"/>
</dbReference>
<dbReference type="InterPro" id="IPR000847">
    <property type="entry name" value="LysR_HTH_N"/>
</dbReference>
<keyword evidence="3" id="KW-0238">DNA-binding</keyword>
<dbReference type="AlphaFoldDB" id="A0A5M6IQZ2"/>
<dbReference type="FunFam" id="1.10.10.10:FF:000001">
    <property type="entry name" value="LysR family transcriptional regulator"/>
    <property type="match status" value="1"/>
</dbReference>
<feature type="chain" id="PRO_5024388439" evidence="5">
    <location>
        <begin position="25"/>
        <end position="303"/>
    </location>
</feature>
<dbReference type="FunFam" id="3.40.190.290:FF:000001">
    <property type="entry name" value="Transcriptional regulator, LysR family"/>
    <property type="match status" value="1"/>
</dbReference>
<organism evidence="7 8">
    <name type="scientific">Rhodovastum atsumiense</name>
    <dbReference type="NCBI Taxonomy" id="504468"/>
    <lineage>
        <taxon>Bacteria</taxon>
        <taxon>Pseudomonadati</taxon>
        <taxon>Pseudomonadota</taxon>
        <taxon>Alphaproteobacteria</taxon>
        <taxon>Acetobacterales</taxon>
        <taxon>Acetobacteraceae</taxon>
        <taxon>Rhodovastum</taxon>
    </lineage>
</organism>
<dbReference type="PANTHER" id="PTHR30537">
    <property type="entry name" value="HTH-TYPE TRANSCRIPTIONAL REGULATOR"/>
    <property type="match status" value="1"/>
</dbReference>
<protein>
    <submittedName>
        <fullName evidence="7">LysR family transcriptional regulator</fullName>
    </submittedName>
</protein>
<dbReference type="SUPFAM" id="SSF53850">
    <property type="entry name" value="Periplasmic binding protein-like II"/>
    <property type="match status" value="1"/>
</dbReference>
<dbReference type="SUPFAM" id="SSF46785">
    <property type="entry name" value="Winged helix' DNA-binding domain"/>
    <property type="match status" value="1"/>
</dbReference>
<dbReference type="CDD" id="cd08477">
    <property type="entry name" value="PBP2_CrgA_like_8"/>
    <property type="match status" value="1"/>
</dbReference>
<keyword evidence="4" id="KW-0804">Transcription</keyword>
<dbReference type="Gene3D" id="3.40.190.290">
    <property type="match status" value="1"/>
</dbReference>
<evidence type="ECO:0000256" key="1">
    <source>
        <dbReference type="ARBA" id="ARBA00009437"/>
    </source>
</evidence>
<evidence type="ECO:0000256" key="2">
    <source>
        <dbReference type="ARBA" id="ARBA00023015"/>
    </source>
</evidence>
<feature type="domain" description="HTH lysR-type" evidence="6">
    <location>
        <begin position="3"/>
        <end position="60"/>
    </location>
</feature>
<name>A0A5M6IQZ2_9PROT</name>
<evidence type="ECO:0000259" key="6">
    <source>
        <dbReference type="PROSITE" id="PS50931"/>
    </source>
</evidence>
<dbReference type="GO" id="GO:0003700">
    <property type="term" value="F:DNA-binding transcription factor activity"/>
    <property type="evidence" value="ECO:0007669"/>
    <property type="project" value="InterPro"/>
</dbReference>
<dbReference type="PANTHER" id="PTHR30537:SF5">
    <property type="entry name" value="HTH-TYPE TRANSCRIPTIONAL ACTIVATOR TTDR-RELATED"/>
    <property type="match status" value="1"/>
</dbReference>